<evidence type="ECO:0000313" key="2">
    <source>
        <dbReference type="EMBL" id="SHK19541.1"/>
    </source>
</evidence>
<organism evidence="2 3">
    <name type="scientific">Reichenbachiella agariperforans</name>
    <dbReference type="NCBI Taxonomy" id="156994"/>
    <lineage>
        <taxon>Bacteria</taxon>
        <taxon>Pseudomonadati</taxon>
        <taxon>Bacteroidota</taxon>
        <taxon>Cytophagia</taxon>
        <taxon>Cytophagales</taxon>
        <taxon>Reichenbachiellaceae</taxon>
        <taxon>Reichenbachiella</taxon>
    </lineage>
</organism>
<keyword evidence="3" id="KW-1185">Reference proteome</keyword>
<dbReference type="AlphaFoldDB" id="A0A1M6QH45"/>
<dbReference type="STRING" id="156994.SAMN04488028_103325"/>
<dbReference type="Pfam" id="PF05016">
    <property type="entry name" value="ParE_toxin"/>
    <property type="match status" value="1"/>
</dbReference>
<dbReference type="InterPro" id="IPR035093">
    <property type="entry name" value="RelE/ParE_toxin_dom_sf"/>
</dbReference>
<dbReference type="InterPro" id="IPR007712">
    <property type="entry name" value="RelE/ParE_toxin"/>
</dbReference>
<evidence type="ECO:0000313" key="3">
    <source>
        <dbReference type="Proteomes" id="UP000184474"/>
    </source>
</evidence>
<name>A0A1M6QH45_REIAG</name>
<dbReference type="EMBL" id="FRAA01000003">
    <property type="protein sequence ID" value="SHK19541.1"/>
    <property type="molecule type" value="Genomic_DNA"/>
</dbReference>
<dbReference type="Proteomes" id="UP000184474">
    <property type="component" value="Unassembled WGS sequence"/>
</dbReference>
<gene>
    <name evidence="2" type="ORF">SAMN04488028_103325</name>
</gene>
<protein>
    <submittedName>
        <fullName evidence="2">Plasmid stabilization system protein ParE</fullName>
    </submittedName>
</protein>
<sequence length="99" mass="11646">MAYAVEITKAAEEDIRDAYLFYTEQNNGLGHAFEIRLQQAVDNIHTFPFKSQTRFEQTRIIYLKKFPYGVHFRIDKSNSTILIVAVFHTSRDSDLWTTR</sequence>
<evidence type="ECO:0000256" key="1">
    <source>
        <dbReference type="ARBA" id="ARBA00022649"/>
    </source>
</evidence>
<keyword evidence="1" id="KW-1277">Toxin-antitoxin system</keyword>
<reference evidence="3" key="1">
    <citation type="submission" date="2016-11" db="EMBL/GenBank/DDBJ databases">
        <authorList>
            <person name="Varghese N."/>
            <person name="Submissions S."/>
        </authorList>
    </citation>
    <scope>NUCLEOTIDE SEQUENCE [LARGE SCALE GENOMIC DNA]</scope>
    <source>
        <strain evidence="3">DSM 26134</strain>
    </source>
</reference>
<dbReference type="Gene3D" id="3.30.2310.20">
    <property type="entry name" value="RelE-like"/>
    <property type="match status" value="1"/>
</dbReference>
<proteinExistence type="predicted"/>
<accession>A0A1M6QH45</accession>
<dbReference type="RefSeq" id="WP_073122408.1">
    <property type="nucleotide sequence ID" value="NZ_FRAA01000003.1"/>
</dbReference>